<comment type="subcellular location">
    <subcellularLocation>
        <location evidence="1">Cell membrane</location>
        <topology evidence="1">Multi-pass membrane protein</topology>
    </subcellularLocation>
</comment>
<keyword evidence="3 6" id="KW-0812">Transmembrane</keyword>
<evidence type="ECO:0000256" key="4">
    <source>
        <dbReference type="ARBA" id="ARBA00022989"/>
    </source>
</evidence>
<dbReference type="OrthoDB" id="7659099at2"/>
<dbReference type="InterPro" id="IPR001123">
    <property type="entry name" value="LeuE-type"/>
</dbReference>
<organism evidence="8 9">
    <name type="scientific">Allorhizobium taibaishanense</name>
    <dbReference type="NCBI Taxonomy" id="887144"/>
    <lineage>
        <taxon>Bacteria</taxon>
        <taxon>Pseudomonadati</taxon>
        <taxon>Pseudomonadota</taxon>
        <taxon>Alphaproteobacteria</taxon>
        <taxon>Hyphomicrobiales</taxon>
        <taxon>Rhizobiaceae</taxon>
        <taxon>Rhizobium/Agrobacterium group</taxon>
        <taxon>Allorhizobium</taxon>
    </lineage>
</organism>
<feature type="transmembrane region" description="Helical" evidence="6">
    <location>
        <begin position="43"/>
        <end position="67"/>
    </location>
</feature>
<evidence type="ECO:0000313" key="7">
    <source>
        <dbReference type="EMBL" id="MBB4008234.1"/>
    </source>
</evidence>
<keyword evidence="4 6" id="KW-1133">Transmembrane helix</keyword>
<comment type="caution">
    <text evidence="8">The sequence shown here is derived from an EMBL/GenBank/DDBJ whole genome shotgun (WGS) entry which is preliminary data.</text>
</comment>
<dbReference type="STRING" id="887144.BJF91_14935"/>
<proteinExistence type="predicted"/>
<keyword evidence="2" id="KW-1003">Cell membrane</keyword>
<dbReference type="Pfam" id="PF01810">
    <property type="entry name" value="LysE"/>
    <property type="match status" value="1"/>
</dbReference>
<feature type="transmembrane region" description="Helical" evidence="6">
    <location>
        <begin position="155"/>
        <end position="180"/>
    </location>
</feature>
<evidence type="ECO:0000313" key="10">
    <source>
        <dbReference type="Proteomes" id="UP000544107"/>
    </source>
</evidence>
<dbReference type="GO" id="GO:0015171">
    <property type="term" value="F:amino acid transmembrane transporter activity"/>
    <property type="evidence" value="ECO:0007669"/>
    <property type="project" value="TreeGrafter"/>
</dbReference>
<evidence type="ECO:0000256" key="3">
    <source>
        <dbReference type="ARBA" id="ARBA00022692"/>
    </source>
</evidence>
<evidence type="ECO:0000256" key="2">
    <source>
        <dbReference type="ARBA" id="ARBA00022475"/>
    </source>
</evidence>
<feature type="transmembrane region" description="Helical" evidence="6">
    <location>
        <begin position="73"/>
        <end position="90"/>
    </location>
</feature>
<dbReference type="Proteomes" id="UP000185598">
    <property type="component" value="Unassembled WGS sequence"/>
</dbReference>
<evidence type="ECO:0000313" key="9">
    <source>
        <dbReference type="Proteomes" id="UP000185598"/>
    </source>
</evidence>
<accession>A0A1Q9A7K6</accession>
<dbReference type="Proteomes" id="UP000544107">
    <property type="component" value="Unassembled WGS sequence"/>
</dbReference>
<dbReference type="AlphaFoldDB" id="A0A1Q9A7K6"/>
<name>A0A1Q9A7K6_9HYPH</name>
<reference evidence="7 10" key="2">
    <citation type="submission" date="2020-08" db="EMBL/GenBank/DDBJ databases">
        <title>Genomic Encyclopedia of Type Strains, Phase IV (KMG-IV): sequencing the most valuable type-strain genomes for metagenomic binning, comparative biology and taxonomic classification.</title>
        <authorList>
            <person name="Goeker M."/>
        </authorList>
    </citation>
    <scope>NUCLEOTIDE SEQUENCE [LARGE SCALE GENOMIC DNA]</scope>
    <source>
        <strain evidence="7 10">DSM 100021</strain>
    </source>
</reference>
<evidence type="ECO:0000256" key="5">
    <source>
        <dbReference type="ARBA" id="ARBA00023136"/>
    </source>
</evidence>
<feature type="transmembrane region" description="Helical" evidence="6">
    <location>
        <begin position="6"/>
        <end position="23"/>
    </location>
</feature>
<keyword evidence="9" id="KW-1185">Reference proteome</keyword>
<reference evidence="8 9" key="1">
    <citation type="submission" date="2016-09" db="EMBL/GenBank/DDBJ databases">
        <title>Rhizobium oryziradicis sp. nov., isolated from the root of rice.</title>
        <authorList>
            <person name="Zhao J."/>
            <person name="Zhang X."/>
        </authorList>
    </citation>
    <scope>NUCLEOTIDE SEQUENCE [LARGE SCALE GENOMIC DNA]</scope>
    <source>
        <strain evidence="8 9">14971</strain>
    </source>
</reference>
<dbReference type="EMBL" id="MKIN01000021">
    <property type="protein sequence ID" value="OLP50563.1"/>
    <property type="molecule type" value="Genomic_DNA"/>
</dbReference>
<evidence type="ECO:0000256" key="1">
    <source>
        <dbReference type="ARBA" id="ARBA00004651"/>
    </source>
</evidence>
<dbReference type="PANTHER" id="PTHR30086:SF20">
    <property type="entry name" value="ARGININE EXPORTER PROTEIN ARGO-RELATED"/>
    <property type="match status" value="1"/>
</dbReference>
<dbReference type="GO" id="GO:0005886">
    <property type="term" value="C:plasma membrane"/>
    <property type="evidence" value="ECO:0007669"/>
    <property type="project" value="UniProtKB-SubCell"/>
</dbReference>
<evidence type="ECO:0000256" key="6">
    <source>
        <dbReference type="SAM" id="Phobius"/>
    </source>
</evidence>
<dbReference type="RefSeq" id="WP_075614455.1">
    <property type="nucleotide sequence ID" value="NZ_JACIED010000003.1"/>
</dbReference>
<feature type="transmembrane region" description="Helical" evidence="6">
    <location>
        <begin position="192"/>
        <end position="209"/>
    </location>
</feature>
<keyword evidence="5 6" id="KW-0472">Membrane</keyword>
<sequence length="210" mass="22701">MSPDIHQLIIVFTAYIIAAGSPGPSNMRIMGVAMHDGRRAALILALGVVSGSIFWGLMAATGISAVLSRYPQALLVLQVLGGFYLLYLSFRAGRAALISTENHRRLLNEQRATAATLYKRGLLMHLTNPKSILAWIALMTLGLGPGSSSHTVVPILVGCAVLSVTIFCGYAIVFSTAYMIHLYSRIRRGIEFTLALFFAFAGLKLLFTVI</sequence>
<protein>
    <submittedName>
        <fullName evidence="8">Amino acid transporter</fullName>
    </submittedName>
    <submittedName>
        <fullName evidence="7">Threonine/homoserine/homoserine lactone efflux protein</fullName>
    </submittedName>
</protein>
<feature type="transmembrane region" description="Helical" evidence="6">
    <location>
        <begin position="132"/>
        <end position="149"/>
    </location>
</feature>
<dbReference type="EMBL" id="JACIED010000003">
    <property type="protein sequence ID" value="MBB4008234.1"/>
    <property type="molecule type" value="Genomic_DNA"/>
</dbReference>
<dbReference type="PANTHER" id="PTHR30086">
    <property type="entry name" value="ARGININE EXPORTER PROTEIN ARGO"/>
    <property type="match status" value="1"/>
</dbReference>
<gene>
    <name evidence="8" type="ORF">BJF91_14935</name>
    <name evidence="7" type="ORF">GGQ71_002514</name>
</gene>
<evidence type="ECO:0000313" key="8">
    <source>
        <dbReference type="EMBL" id="OLP50563.1"/>
    </source>
</evidence>